<gene>
    <name evidence="3" type="ORF">A2812_01590</name>
</gene>
<protein>
    <submittedName>
        <fullName evidence="3">Excinuclease ABC subunit C</fullName>
    </submittedName>
</protein>
<dbReference type="PROSITE" id="PS50164">
    <property type="entry name" value="GIY_YIG"/>
    <property type="match status" value="1"/>
</dbReference>
<dbReference type="AlphaFoldDB" id="A0A1G2HL46"/>
<dbReference type="InterPro" id="IPR000305">
    <property type="entry name" value="GIY-YIG_endonuc"/>
</dbReference>
<dbReference type="InterPro" id="IPR035901">
    <property type="entry name" value="GIY-YIG_endonuc_sf"/>
</dbReference>
<reference evidence="3 4" key="1">
    <citation type="journal article" date="2016" name="Nat. Commun.">
        <title>Thousands of microbial genomes shed light on interconnected biogeochemical processes in an aquifer system.</title>
        <authorList>
            <person name="Anantharaman K."/>
            <person name="Brown C.T."/>
            <person name="Hug L.A."/>
            <person name="Sharon I."/>
            <person name="Castelle C.J."/>
            <person name="Probst A.J."/>
            <person name="Thomas B.C."/>
            <person name="Singh A."/>
            <person name="Wilkins M.J."/>
            <person name="Karaoz U."/>
            <person name="Brodie E.L."/>
            <person name="Williams K.H."/>
            <person name="Hubbard S.S."/>
            <person name="Banfield J.F."/>
        </authorList>
    </citation>
    <scope>NUCLEOTIDE SEQUENCE [LARGE SCALE GENOMIC DNA]</scope>
</reference>
<dbReference type="EMBL" id="MHOM01000041">
    <property type="protein sequence ID" value="OGZ63139.1"/>
    <property type="molecule type" value="Genomic_DNA"/>
</dbReference>
<evidence type="ECO:0000256" key="1">
    <source>
        <dbReference type="ARBA" id="ARBA00007435"/>
    </source>
</evidence>
<comment type="similarity">
    <text evidence="1">Belongs to the UPF0213 family.</text>
</comment>
<accession>A0A1G2HL46</accession>
<dbReference type="STRING" id="1802200.A2812_01590"/>
<sequence>MWYVYLLQNKYGKWYTGATNDVQKRILKHNSGKNISTKYGAPWKLIYCEICINKKDAFAREKYLKSGMGKRYLKNRLKFFFVKGF</sequence>
<evidence type="ECO:0000313" key="4">
    <source>
        <dbReference type="Proteomes" id="UP000177190"/>
    </source>
</evidence>
<dbReference type="Proteomes" id="UP000177190">
    <property type="component" value="Unassembled WGS sequence"/>
</dbReference>
<dbReference type="Pfam" id="PF01541">
    <property type="entry name" value="GIY-YIG"/>
    <property type="match status" value="1"/>
</dbReference>
<dbReference type="InterPro" id="IPR050190">
    <property type="entry name" value="UPF0213_domain"/>
</dbReference>
<evidence type="ECO:0000313" key="3">
    <source>
        <dbReference type="EMBL" id="OGZ63139.1"/>
    </source>
</evidence>
<proteinExistence type="inferred from homology"/>
<name>A0A1G2HL46_9BACT</name>
<dbReference type="SUPFAM" id="SSF82771">
    <property type="entry name" value="GIY-YIG endonuclease"/>
    <property type="match status" value="1"/>
</dbReference>
<feature type="domain" description="GIY-YIG" evidence="2">
    <location>
        <begin position="1"/>
        <end position="74"/>
    </location>
</feature>
<comment type="caution">
    <text evidence="3">The sequence shown here is derived from an EMBL/GenBank/DDBJ whole genome shotgun (WGS) entry which is preliminary data.</text>
</comment>
<evidence type="ECO:0000259" key="2">
    <source>
        <dbReference type="PROSITE" id="PS50164"/>
    </source>
</evidence>
<organism evidence="3 4">
    <name type="scientific">Candidatus Staskawiczbacteria bacterium RIFCSPHIGHO2_01_FULL_36_16</name>
    <dbReference type="NCBI Taxonomy" id="1802200"/>
    <lineage>
        <taxon>Bacteria</taxon>
        <taxon>Candidatus Staskawicziibacteriota</taxon>
    </lineage>
</organism>
<dbReference type="Gene3D" id="3.40.1440.10">
    <property type="entry name" value="GIY-YIG endonuclease"/>
    <property type="match status" value="1"/>
</dbReference>
<dbReference type="PANTHER" id="PTHR34477">
    <property type="entry name" value="UPF0213 PROTEIN YHBQ"/>
    <property type="match status" value="1"/>
</dbReference>
<dbReference type="PANTHER" id="PTHR34477:SF1">
    <property type="entry name" value="UPF0213 PROTEIN YHBQ"/>
    <property type="match status" value="1"/>
</dbReference>